<reference evidence="7 8" key="1">
    <citation type="submission" date="2022-01" db="EMBL/GenBank/DDBJ databases">
        <authorList>
            <person name="Won M."/>
            <person name="Kim S.-J."/>
            <person name="Kwon S.-W."/>
        </authorList>
    </citation>
    <scope>NUCLEOTIDE SEQUENCE [LARGE SCALE GENOMIC DNA]</scope>
    <source>
        <strain evidence="7 8">KCTC 23505</strain>
    </source>
</reference>
<proteinExistence type="inferred from homology"/>
<evidence type="ECO:0000256" key="1">
    <source>
        <dbReference type="ARBA" id="ARBA00008760"/>
    </source>
</evidence>
<dbReference type="InterPro" id="IPR001383">
    <property type="entry name" value="Ribosomal_bL28_bact-type"/>
</dbReference>
<evidence type="ECO:0000256" key="2">
    <source>
        <dbReference type="ARBA" id="ARBA00022980"/>
    </source>
</evidence>
<dbReference type="NCBIfam" id="TIGR00009">
    <property type="entry name" value="L28"/>
    <property type="match status" value="1"/>
</dbReference>
<organism evidence="7 8">
    <name type="scientific">Acidiphilium iwatense</name>
    <dbReference type="NCBI Taxonomy" id="768198"/>
    <lineage>
        <taxon>Bacteria</taxon>
        <taxon>Pseudomonadati</taxon>
        <taxon>Pseudomonadota</taxon>
        <taxon>Alphaproteobacteria</taxon>
        <taxon>Acetobacterales</taxon>
        <taxon>Acidocellaceae</taxon>
        <taxon>Acidiphilium</taxon>
    </lineage>
</organism>
<evidence type="ECO:0000256" key="5">
    <source>
        <dbReference type="HAMAP-Rule" id="MF_00373"/>
    </source>
</evidence>
<evidence type="ECO:0000256" key="3">
    <source>
        <dbReference type="ARBA" id="ARBA00023274"/>
    </source>
</evidence>
<dbReference type="PANTHER" id="PTHR13528:SF2">
    <property type="entry name" value="LARGE RIBOSOMAL SUBUNIT PROTEIN BL28M"/>
    <property type="match status" value="1"/>
</dbReference>
<sequence>MTRRCDITGKSVLSGNNVSRANNKSRRRFLPNLQDSSLQSEALGHSVRLRVTPRGLSTIEHKGGLDAFLLATPNRKLTDEALLLKRRITRAAAKREAAST</sequence>
<dbReference type="PANTHER" id="PTHR13528">
    <property type="entry name" value="39S RIBOSOMAL PROTEIN L28, MITOCHONDRIAL"/>
    <property type="match status" value="1"/>
</dbReference>
<dbReference type="Proteomes" id="UP001521209">
    <property type="component" value="Unassembled WGS sequence"/>
</dbReference>
<name>A0ABS9DQS0_9PROT</name>
<feature type="compositionally biased region" description="Polar residues" evidence="6">
    <location>
        <begin position="11"/>
        <end position="22"/>
    </location>
</feature>
<accession>A0ABS9DQS0</accession>
<dbReference type="InterPro" id="IPR026569">
    <property type="entry name" value="Ribosomal_bL28"/>
</dbReference>
<dbReference type="GO" id="GO:0005840">
    <property type="term" value="C:ribosome"/>
    <property type="evidence" value="ECO:0007669"/>
    <property type="project" value="UniProtKB-KW"/>
</dbReference>
<comment type="similarity">
    <text evidence="1 5">Belongs to the bacterial ribosomal protein bL28 family.</text>
</comment>
<evidence type="ECO:0000256" key="4">
    <source>
        <dbReference type="ARBA" id="ARBA00035174"/>
    </source>
</evidence>
<dbReference type="Gene3D" id="2.30.170.40">
    <property type="entry name" value="Ribosomal protein L28/L24"/>
    <property type="match status" value="1"/>
</dbReference>
<evidence type="ECO:0000313" key="7">
    <source>
        <dbReference type="EMBL" id="MCF3945090.1"/>
    </source>
</evidence>
<dbReference type="RefSeq" id="WP_235702582.1">
    <property type="nucleotide sequence ID" value="NZ_JAKGBZ010000001.1"/>
</dbReference>
<dbReference type="Pfam" id="PF00830">
    <property type="entry name" value="Ribosomal_L28"/>
    <property type="match status" value="1"/>
</dbReference>
<dbReference type="HAMAP" id="MF_00373">
    <property type="entry name" value="Ribosomal_bL28"/>
    <property type="match status" value="1"/>
</dbReference>
<dbReference type="EMBL" id="JAKGBZ010000001">
    <property type="protein sequence ID" value="MCF3945090.1"/>
    <property type="molecule type" value="Genomic_DNA"/>
</dbReference>
<evidence type="ECO:0000256" key="6">
    <source>
        <dbReference type="SAM" id="MobiDB-lite"/>
    </source>
</evidence>
<gene>
    <name evidence="5 7" type="primary">rpmB</name>
    <name evidence="7" type="ORF">L2A60_00110</name>
</gene>
<protein>
    <recommendedName>
        <fullName evidence="4 5">Large ribosomal subunit protein bL28</fullName>
    </recommendedName>
</protein>
<evidence type="ECO:0000313" key="8">
    <source>
        <dbReference type="Proteomes" id="UP001521209"/>
    </source>
</evidence>
<dbReference type="InterPro" id="IPR037147">
    <property type="entry name" value="Ribosomal_bL28_sf"/>
</dbReference>
<keyword evidence="8" id="KW-1185">Reference proteome</keyword>
<keyword evidence="3 5" id="KW-0687">Ribonucleoprotein</keyword>
<dbReference type="SUPFAM" id="SSF143800">
    <property type="entry name" value="L28p-like"/>
    <property type="match status" value="1"/>
</dbReference>
<comment type="caution">
    <text evidence="7">The sequence shown here is derived from an EMBL/GenBank/DDBJ whole genome shotgun (WGS) entry which is preliminary data.</text>
</comment>
<feature type="region of interest" description="Disordered" evidence="6">
    <location>
        <begin position="1"/>
        <end position="29"/>
    </location>
</feature>
<dbReference type="InterPro" id="IPR034704">
    <property type="entry name" value="Ribosomal_bL28/bL31-like_sf"/>
</dbReference>
<keyword evidence="2 5" id="KW-0689">Ribosomal protein</keyword>